<dbReference type="RefSeq" id="WP_090547927.1">
    <property type="nucleotide sequence ID" value="NZ_FNSR01000002.1"/>
</dbReference>
<evidence type="ECO:0000313" key="3">
    <source>
        <dbReference type="Proteomes" id="UP000199120"/>
    </source>
</evidence>
<evidence type="ECO:0000313" key="2">
    <source>
        <dbReference type="EMBL" id="SEK95639.1"/>
    </source>
</evidence>
<evidence type="ECO:0000256" key="1">
    <source>
        <dbReference type="SAM" id="MobiDB-lite"/>
    </source>
</evidence>
<gene>
    <name evidence="2" type="ORF">SAMN05192542_104253</name>
</gene>
<proteinExistence type="predicted"/>
<feature type="compositionally biased region" description="Low complexity" evidence="1">
    <location>
        <begin position="275"/>
        <end position="315"/>
    </location>
</feature>
<sequence>MLNLNVLRQLLADPALRGQISRLISNKVRADAKSLEANALLSRQLIELAGRARQGESSDSDGVLRQLVKEHLDYYETLVNLTLAFNQRLADQLNGVAQQTPTDSAATVTTMRLAVPLGTTVRAPFRLENNRATPIAVGFEMTPFVSESGSEFVSAEVAFDPPLLRLEPGQEGRVELIVVVAPGFTVGSTYLATITLTGLDATQLLVRLVVEAPRETAQPAAGASAVSETVDLIGEAPEPEDAATPANVSLPPTRPKRPATRSKAVAHADASRRGTSAAKPATPTRAAKQAKAPTTAKKTPGKTKAASASSTGTTPPRKKTGTRK</sequence>
<feature type="region of interest" description="Disordered" evidence="1">
    <location>
        <begin position="238"/>
        <end position="324"/>
    </location>
</feature>
<dbReference type="AlphaFoldDB" id="A0A1H7L9J1"/>
<protein>
    <submittedName>
        <fullName evidence="2">Uncharacterized protein</fullName>
    </submittedName>
</protein>
<dbReference type="Proteomes" id="UP000199120">
    <property type="component" value="Unassembled WGS sequence"/>
</dbReference>
<dbReference type="STRING" id="416943.SAMN05445871_3922"/>
<keyword evidence="3" id="KW-1185">Reference proteome</keyword>
<reference evidence="3" key="1">
    <citation type="submission" date="2016-10" db="EMBL/GenBank/DDBJ databases">
        <authorList>
            <person name="Varghese N."/>
            <person name="Submissions S."/>
        </authorList>
    </citation>
    <scope>NUCLEOTIDE SEQUENCE [LARGE SCALE GENOMIC DNA]</scope>
    <source>
        <strain evidence="3">LMG 26416</strain>
    </source>
</reference>
<dbReference type="OrthoDB" id="9255742at2"/>
<dbReference type="EMBL" id="FOAJ01000004">
    <property type="protein sequence ID" value="SEK95639.1"/>
    <property type="molecule type" value="Genomic_DNA"/>
</dbReference>
<organism evidence="2 3">
    <name type="scientific">Paraburkholderia caballeronis</name>
    <dbReference type="NCBI Taxonomy" id="416943"/>
    <lineage>
        <taxon>Bacteria</taxon>
        <taxon>Pseudomonadati</taxon>
        <taxon>Pseudomonadota</taxon>
        <taxon>Betaproteobacteria</taxon>
        <taxon>Burkholderiales</taxon>
        <taxon>Burkholderiaceae</taxon>
        <taxon>Paraburkholderia</taxon>
    </lineage>
</organism>
<name>A0A1H7L9J1_9BURK</name>
<accession>A0A1H7L9J1</accession>